<dbReference type="EMBL" id="GBBK01004871">
    <property type="protein sequence ID" value="JAC19611.1"/>
    <property type="molecule type" value="mRNA"/>
</dbReference>
<name>A0A023FCQ9_AMBCJ</name>
<feature type="region of interest" description="Disordered" evidence="1">
    <location>
        <begin position="18"/>
        <end position="37"/>
    </location>
</feature>
<evidence type="ECO:0000256" key="2">
    <source>
        <dbReference type="SAM" id="SignalP"/>
    </source>
</evidence>
<protein>
    <submittedName>
        <fullName evidence="3">Putative secreted protein</fullName>
    </submittedName>
</protein>
<proteinExistence type="evidence at transcript level"/>
<reference evidence="3" key="1">
    <citation type="submission" date="2014-03" db="EMBL/GenBank/DDBJ databases">
        <title>The sialotranscriptome of Amblyomma triste, Amblyomma parvum and Amblyomma cajennense ticks, uncovered by 454-based RNA-seq.</title>
        <authorList>
            <person name="Garcia G.R."/>
            <person name="Gardinassi L.G."/>
            <person name="Ribeiro J.M."/>
            <person name="Anatriello E."/>
            <person name="Ferreira B.R."/>
            <person name="Moreira H.N."/>
            <person name="Mafra C."/>
            <person name="Olegario M.M."/>
            <person name="Szabo P.J."/>
            <person name="Miranda-Santos I.K."/>
            <person name="Maruyama S.R."/>
        </authorList>
    </citation>
    <scope>NUCLEOTIDE SEQUENCE</scope>
    <source>
        <strain evidence="3">Uberlandia</strain>
        <tissue evidence="3">Salivary glands</tissue>
    </source>
</reference>
<organism evidence="3">
    <name type="scientific">Amblyomma cajennense</name>
    <name type="common">Cayenne tick</name>
    <name type="synonym">Acarus cajennensis</name>
    <dbReference type="NCBI Taxonomy" id="34607"/>
    <lineage>
        <taxon>Eukaryota</taxon>
        <taxon>Metazoa</taxon>
        <taxon>Ecdysozoa</taxon>
        <taxon>Arthropoda</taxon>
        <taxon>Chelicerata</taxon>
        <taxon>Arachnida</taxon>
        <taxon>Acari</taxon>
        <taxon>Parasitiformes</taxon>
        <taxon>Ixodida</taxon>
        <taxon>Ixodoidea</taxon>
        <taxon>Ixodidae</taxon>
        <taxon>Amblyomminae</taxon>
        <taxon>Amblyomma</taxon>
    </lineage>
</organism>
<feature type="signal peptide" evidence="2">
    <location>
        <begin position="1"/>
        <end position="19"/>
    </location>
</feature>
<feature type="chain" id="PRO_5001519705" evidence="2">
    <location>
        <begin position="20"/>
        <end position="109"/>
    </location>
</feature>
<keyword evidence="2" id="KW-0732">Signal</keyword>
<dbReference type="AlphaFoldDB" id="A0A023FCQ9"/>
<evidence type="ECO:0000313" key="3">
    <source>
        <dbReference type="EMBL" id="JAC19611.1"/>
    </source>
</evidence>
<evidence type="ECO:0000256" key="1">
    <source>
        <dbReference type="SAM" id="MobiDB-lite"/>
    </source>
</evidence>
<sequence>MFAAAIICVTLAALITGDAHPQPDETQTPTVYDDPDCNPENGTHVYEKCTLRCDGDTLRPLNENETCYLQKAPTEYSASERSSSASYGRCVEGECVDPNNASTEQQPIP</sequence>
<accession>A0A023FCQ9</accession>